<keyword evidence="2" id="KW-0812">Transmembrane</keyword>
<feature type="compositionally biased region" description="Polar residues" evidence="1">
    <location>
        <begin position="178"/>
        <end position="192"/>
    </location>
</feature>
<sequence length="598" mass="64538">MNRTLRESSRNHRRGHSINGLPNSNDDNLDLFSKSRRSLSLAPSDDPPHGMLFIYNFTRGWDGMGWDGMMKPCPASVVSFSIMQLFAHRYACLLLPFTSSFDLALILCLVSLKLGRLSLGSAKPGRTGLDDLLSSADGGKHDYDWLLTPPGTPLVPAFDGKDSQSGLMAPRSGPLVRSVSTAKASRLSVSHSESNHVAKPTRSSSVTRPSISSSQYSTYSNKQTSILNTSSASVSSYIRPSTPTNRSSSITRPSTPARPTVSRSSTPSKPRPTHNTSSIDKPRTTQNSRPSTPTSRPQISANLNSPAPRTTSRPSTPTRRNSAPSYSQTGPSTPGGRSLTNGKTATPVSRPSSPGPRVRAPSQPIVLHDFPHDTPPNLRTSLPDRPISAGRSRPGVALIGKGNTEPITNNASVTRRQSSPVVSRGRVAEPTGRSRPLSNGPLNDVVDSRRELSSRRPAKTSTDSTGFGRTISKKSLDMAIRHMDIRNGNNGFRGSNLFPQSIRSSNQKVHPGTAPGNGSLSVADNSSRFSESGSEEDKSQSCAKLSSIDIYESSRYDMILLKEDLKNTNWLHSIDDKSDQGSIFDNGFELLPEPFDPL</sequence>
<evidence type="ECO:0000256" key="2">
    <source>
        <dbReference type="SAM" id="Phobius"/>
    </source>
</evidence>
<feature type="region of interest" description="Disordered" evidence="1">
    <location>
        <begin position="1"/>
        <end position="22"/>
    </location>
</feature>
<protein>
    <submittedName>
        <fullName evidence="3">Sporozoite surface protein 2</fullName>
    </submittedName>
</protein>
<feature type="compositionally biased region" description="Basic and acidic residues" evidence="1">
    <location>
        <begin position="1"/>
        <end position="10"/>
    </location>
</feature>
<evidence type="ECO:0000256" key="1">
    <source>
        <dbReference type="SAM" id="MobiDB-lite"/>
    </source>
</evidence>
<evidence type="ECO:0000313" key="3">
    <source>
        <dbReference type="EMBL" id="KAL1549042.1"/>
    </source>
</evidence>
<feature type="region of interest" description="Disordered" evidence="1">
    <location>
        <begin position="486"/>
        <end position="542"/>
    </location>
</feature>
<feature type="compositionally biased region" description="Polar residues" evidence="1">
    <location>
        <begin position="487"/>
        <end position="508"/>
    </location>
</feature>
<feature type="transmembrane region" description="Helical" evidence="2">
    <location>
        <begin position="90"/>
        <end position="112"/>
    </location>
</feature>
<dbReference type="Proteomes" id="UP001567538">
    <property type="component" value="Unassembled WGS sequence"/>
</dbReference>
<keyword evidence="4" id="KW-1185">Reference proteome</keyword>
<keyword evidence="2" id="KW-1133">Transmembrane helix</keyword>
<dbReference type="AlphaFoldDB" id="A0ABD1GY13"/>
<feature type="compositionally biased region" description="Low complexity" evidence="1">
    <location>
        <begin position="347"/>
        <end position="362"/>
    </location>
</feature>
<name>A0ABD1GY13_SALDI</name>
<feature type="compositionally biased region" description="Polar residues" evidence="1">
    <location>
        <begin position="226"/>
        <end position="250"/>
    </location>
</feature>
<feature type="compositionally biased region" description="Polar residues" evidence="1">
    <location>
        <begin position="274"/>
        <end position="303"/>
    </location>
</feature>
<feature type="compositionally biased region" description="Polar residues" evidence="1">
    <location>
        <begin position="516"/>
        <end position="532"/>
    </location>
</feature>
<organism evidence="3 4">
    <name type="scientific">Salvia divinorum</name>
    <name type="common">Maria pastora</name>
    <name type="synonym">Diviner's sage</name>
    <dbReference type="NCBI Taxonomy" id="28513"/>
    <lineage>
        <taxon>Eukaryota</taxon>
        <taxon>Viridiplantae</taxon>
        <taxon>Streptophyta</taxon>
        <taxon>Embryophyta</taxon>
        <taxon>Tracheophyta</taxon>
        <taxon>Spermatophyta</taxon>
        <taxon>Magnoliopsida</taxon>
        <taxon>eudicotyledons</taxon>
        <taxon>Gunneridae</taxon>
        <taxon>Pentapetalae</taxon>
        <taxon>asterids</taxon>
        <taxon>lamiids</taxon>
        <taxon>Lamiales</taxon>
        <taxon>Lamiaceae</taxon>
        <taxon>Nepetoideae</taxon>
        <taxon>Mentheae</taxon>
        <taxon>Salviinae</taxon>
        <taxon>Salvia</taxon>
        <taxon>Salvia subgen. Calosphace</taxon>
    </lineage>
</organism>
<comment type="caution">
    <text evidence="3">The sequence shown here is derived from an EMBL/GenBank/DDBJ whole genome shotgun (WGS) entry which is preliminary data.</text>
</comment>
<accession>A0ABD1GY13</accession>
<evidence type="ECO:0000313" key="4">
    <source>
        <dbReference type="Proteomes" id="UP001567538"/>
    </source>
</evidence>
<feature type="compositionally biased region" description="Low complexity" evidence="1">
    <location>
        <begin position="200"/>
        <end position="225"/>
    </location>
</feature>
<proteinExistence type="predicted"/>
<dbReference type="PANTHER" id="PTHR31949">
    <property type="entry name" value="GASTRIC MUCIN-LIKE PROTEIN"/>
    <property type="match status" value="1"/>
</dbReference>
<dbReference type="PANTHER" id="PTHR31949:SF2">
    <property type="entry name" value="OS05G0480600 PROTEIN"/>
    <property type="match status" value="1"/>
</dbReference>
<feature type="compositionally biased region" description="Low complexity" evidence="1">
    <location>
        <begin position="304"/>
        <end position="325"/>
    </location>
</feature>
<feature type="region of interest" description="Disordered" evidence="1">
    <location>
        <begin position="157"/>
        <end position="470"/>
    </location>
</feature>
<dbReference type="EMBL" id="JBEAFC010000007">
    <property type="protein sequence ID" value="KAL1549042.1"/>
    <property type="molecule type" value="Genomic_DNA"/>
</dbReference>
<feature type="compositionally biased region" description="Low complexity" evidence="1">
    <location>
        <begin position="251"/>
        <end position="268"/>
    </location>
</feature>
<feature type="compositionally biased region" description="Polar residues" evidence="1">
    <location>
        <begin position="405"/>
        <end position="421"/>
    </location>
</feature>
<keyword evidence="2" id="KW-0472">Membrane</keyword>
<gene>
    <name evidence="3" type="ORF">AAHA92_17195</name>
</gene>
<reference evidence="3 4" key="1">
    <citation type="submission" date="2024-06" db="EMBL/GenBank/DDBJ databases">
        <title>A chromosome level genome sequence of Diviner's sage (Salvia divinorum).</title>
        <authorList>
            <person name="Ford S.A."/>
            <person name="Ro D.-K."/>
            <person name="Ness R.W."/>
            <person name="Phillips M.A."/>
        </authorList>
    </citation>
    <scope>NUCLEOTIDE SEQUENCE [LARGE SCALE GENOMIC DNA]</scope>
    <source>
        <strain evidence="3">SAF-2024a</strain>
        <tissue evidence="3">Leaf</tissue>
    </source>
</reference>